<dbReference type="Proteomes" id="UP000260983">
    <property type="component" value="Unassembled WGS sequence"/>
</dbReference>
<organism evidence="3 4">
    <name type="scientific">Bacteroides oleiciplenus</name>
    <dbReference type="NCBI Taxonomy" id="626931"/>
    <lineage>
        <taxon>Bacteria</taxon>
        <taxon>Pseudomonadati</taxon>
        <taxon>Bacteroidota</taxon>
        <taxon>Bacteroidia</taxon>
        <taxon>Bacteroidales</taxon>
        <taxon>Bacteroidaceae</taxon>
        <taxon>Bacteroides</taxon>
    </lineage>
</organism>
<keyword evidence="2" id="KW-0472">Membrane</keyword>
<name>A0A3E5AW95_9BACE</name>
<dbReference type="RefSeq" id="WP_117725814.1">
    <property type="nucleotide sequence ID" value="NZ_QSUL01000038.1"/>
</dbReference>
<evidence type="ECO:0000256" key="1">
    <source>
        <dbReference type="SAM" id="Coils"/>
    </source>
</evidence>
<dbReference type="GO" id="GO:0004713">
    <property type="term" value="F:protein tyrosine kinase activity"/>
    <property type="evidence" value="ECO:0007669"/>
    <property type="project" value="TreeGrafter"/>
</dbReference>
<proteinExistence type="predicted"/>
<dbReference type="GO" id="GO:0005886">
    <property type="term" value="C:plasma membrane"/>
    <property type="evidence" value="ECO:0007669"/>
    <property type="project" value="TreeGrafter"/>
</dbReference>
<dbReference type="EMBL" id="QSUL01000038">
    <property type="protein sequence ID" value="RGN29572.1"/>
    <property type="molecule type" value="Genomic_DNA"/>
</dbReference>
<dbReference type="PANTHER" id="PTHR32309:SF13">
    <property type="entry name" value="FERRIC ENTEROBACTIN TRANSPORT PROTEIN FEPE"/>
    <property type="match status" value="1"/>
</dbReference>
<gene>
    <name evidence="3" type="ORF">DXB65_24005</name>
</gene>
<evidence type="ECO:0000256" key="2">
    <source>
        <dbReference type="SAM" id="Phobius"/>
    </source>
</evidence>
<protein>
    <submittedName>
        <fullName evidence="3">Chain-length determining protein</fullName>
    </submittedName>
</protein>
<dbReference type="AlphaFoldDB" id="A0A3E5AW95"/>
<accession>A0A3E5AW95</accession>
<evidence type="ECO:0000313" key="3">
    <source>
        <dbReference type="EMBL" id="RGN29572.1"/>
    </source>
</evidence>
<keyword evidence="1" id="KW-0175">Coiled coil</keyword>
<reference evidence="3 4" key="1">
    <citation type="submission" date="2018-08" db="EMBL/GenBank/DDBJ databases">
        <title>A genome reference for cultivated species of the human gut microbiota.</title>
        <authorList>
            <person name="Zou Y."/>
            <person name="Xue W."/>
            <person name="Luo G."/>
        </authorList>
    </citation>
    <scope>NUCLEOTIDE SEQUENCE [LARGE SCALE GENOMIC DNA]</scope>
    <source>
        <strain evidence="3 4">OM05-15BH</strain>
    </source>
</reference>
<keyword evidence="2" id="KW-1133">Transmembrane helix</keyword>
<dbReference type="InterPro" id="IPR050445">
    <property type="entry name" value="Bact_polysacc_biosynth/exp"/>
</dbReference>
<feature type="transmembrane region" description="Helical" evidence="2">
    <location>
        <begin position="27"/>
        <end position="46"/>
    </location>
</feature>
<dbReference type="PANTHER" id="PTHR32309">
    <property type="entry name" value="TYROSINE-PROTEIN KINASE"/>
    <property type="match status" value="1"/>
</dbReference>
<keyword evidence="2" id="KW-0812">Transmembrane</keyword>
<feature type="coiled-coil region" evidence="1">
    <location>
        <begin position="282"/>
        <end position="309"/>
    </location>
</feature>
<comment type="caution">
    <text evidence="3">The sequence shown here is derived from an EMBL/GenBank/DDBJ whole genome shotgun (WGS) entry which is preliminary data.</text>
</comment>
<sequence>MNEKHSFHEHKPDLSKLAMKVQGEWRLVLKTCCMGTVIGLVIAFSIPKEYKASTFLAHEGVRSRTFSDISELADMTAGMRSSIASEWDALYPSLYSAIVTSTPFLLRLSDVKVRIQEDSTALPLARYLKKHQKAPWWKVVTSAPSKLLGWCLSLVSEKSKTEEETGREAAGQGPLRLTNEEAAMAGVIASRISIELDKKKRTITLSVMMQDPLVAAIVADTVQAHLKAYMTEYRTSKSRSILAYSEKICKEAQVEYHTAQDKYTRFVDANRNLIQLTSRAEQARLHCEMELAQLAYNQAERQVQAAKARVEKVAPVYTVIQPVTVPLHPSKPNKLGILVGYILLSGAGSIGWILFVKDFIRKIKRTKLYVNQ</sequence>
<feature type="transmembrane region" description="Helical" evidence="2">
    <location>
        <begin position="335"/>
        <end position="355"/>
    </location>
</feature>
<evidence type="ECO:0000313" key="4">
    <source>
        <dbReference type="Proteomes" id="UP000260983"/>
    </source>
</evidence>